<dbReference type="EMBL" id="JBJQND010000009">
    <property type="protein sequence ID" value="KAL3867111.1"/>
    <property type="molecule type" value="Genomic_DNA"/>
</dbReference>
<comment type="caution">
    <text evidence="1">The sequence shown here is derived from an EMBL/GenBank/DDBJ whole genome shotgun (WGS) entry which is preliminary data.</text>
</comment>
<evidence type="ECO:0000313" key="2">
    <source>
        <dbReference type="Proteomes" id="UP001634394"/>
    </source>
</evidence>
<protein>
    <submittedName>
        <fullName evidence="1">Uncharacterized protein</fullName>
    </submittedName>
</protein>
<reference evidence="1 2" key="1">
    <citation type="submission" date="2024-11" db="EMBL/GenBank/DDBJ databases">
        <title>Chromosome-level genome assembly of the freshwater bivalve Anodonta woodiana.</title>
        <authorList>
            <person name="Chen X."/>
        </authorList>
    </citation>
    <scope>NUCLEOTIDE SEQUENCE [LARGE SCALE GENOMIC DNA]</scope>
    <source>
        <strain evidence="1">MN2024</strain>
        <tissue evidence="1">Gills</tissue>
    </source>
</reference>
<keyword evidence="2" id="KW-1185">Reference proteome</keyword>
<sequence length="58" mass="6477">PGARPPPPKLEMIYTFADVGVAAIRNADKILDIAVLDTGVDKRYEKPEYIKTVKAAYW</sequence>
<proteinExistence type="predicted"/>
<gene>
    <name evidence="1" type="ORF">ACJMK2_044341</name>
</gene>
<dbReference type="AlphaFoldDB" id="A0ABD3VZQ2"/>
<feature type="non-terminal residue" evidence="1">
    <location>
        <position position="1"/>
    </location>
</feature>
<dbReference type="Proteomes" id="UP001634394">
    <property type="component" value="Unassembled WGS sequence"/>
</dbReference>
<evidence type="ECO:0000313" key="1">
    <source>
        <dbReference type="EMBL" id="KAL3867111.1"/>
    </source>
</evidence>
<feature type="non-terminal residue" evidence="1">
    <location>
        <position position="58"/>
    </location>
</feature>
<accession>A0ABD3VZQ2</accession>
<organism evidence="1 2">
    <name type="scientific">Sinanodonta woodiana</name>
    <name type="common">Chinese pond mussel</name>
    <name type="synonym">Anodonta woodiana</name>
    <dbReference type="NCBI Taxonomy" id="1069815"/>
    <lineage>
        <taxon>Eukaryota</taxon>
        <taxon>Metazoa</taxon>
        <taxon>Spiralia</taxon>
        <taxon>Lophotrochozoa</taxon>
        <taxon>Mollusca</taxon>
        <taxon>Bivalvia</taxon>
        <taxon>Autobranchia</taxon>
        <taxon>Heteroconchia</taxon>
        <taxon>Palaeoheterodonta</taxon>
        <taxon>Unionida</taxon>
        <taxon>Unionoidea</taxon>
        <taxon>Unionidae</taxon>
        <taxon>Unioninae</taxon>
        <taxon>Sinanodonta</taxon>
    </lineage>
</organism>
<name>A0ABD3VZQ2_SINWO</name>